<dbReference type="SMART" id="SM00219">
    <property type="entry name" value="TyrKc"/>
    <property type="match status" value="1"/>
</dbReference>
<dbReference type="InterPro" id="IPR008266">
    <property type="entry name" value="Tyr_kinase_AS"/>
</dbReference>
<dbReference type="Gene3D" id="3.30.200.20">
    <property type="entry name" value="Phosphorylase Kinase, domain 1"/>
    <property type="match status" value="1"/>
</dbReference>
<evidence type="ECO:0000313" key="3">
    <source>
        <dbReference type="WBParaSite" id="L893_g7068.t1"/>
    </source>
</evidence>
<organism evidence="2 3">
    <name type="scientific">Steinernema glaseri</name>
    <dbReference type="NCBI Taxonomy" id="37863"/>
    <lineage>
        <taxon>Eukaryota</taxon>
        <taxon>Metazoa</taxon>
        <taxon>Ecdysozoa</taxon>
        <taxon>Nematoda</taxon>
        <taxon>Chromadorea</taxon>
        <taxon>Rhabditida</taxon>
        <taxon>Tylenchina</taxon>
        <taxon>Panagrolaimomorpha</taxon>
        <taxon>Strongyloidoidea</taxon>
        <taxon>Steinernematidae</taxon>
        <taxon>Steinernema</taxon>
    </lineage>
</organism>
<keyword evidence="2" id="KW-1185">Reference proteome</keyword>
<reference evidence="3" key="1">
    <citation type="submission" date="2016-11" db="UniProtKB">
        <authorList>
            <consortium name="WormBaseParasite"/>
        </authorList>
    </citation>
    <scope>IDENTIFICATION</scope>
</reference>
<dbReference type="PROSITE" id="PS00109">
    <property type="entry name" value="PROTEIN_KINASE_TYR"/>
    <property type="match status" value="1"/>
</dbReference>
<dbReference type="PANTHER" id="PTHR24416">
    <property type="entry name" value="TYROSINE-PROTEIN KINASE RECEPTOR"/>
    <property type="match status" value="1"/>
</dbReference>
<dbReference type="Pfam" id="PF07714">
    <property type="entry name" value="PK_Tyr_Ser-Thr"/>
    <property type="match status" value="1"/>
</dbReference>
<dbReference type="GO" id="GO:0007169">
    <property type="term" value="P:cell surface receptor protein tyrosine kinase signaling pathway"/>
    <property type="evidence" value="ECO:0007669"/>
    <property type="project" value="TreeGrafter"/>
</dbReference>
<evidence type="ECO:0000259" key="1">
    <source>
        <dbReference type="PROSITE" id="PS50011"/>
    </source>
</evidence>
<feature type="domain" description="Protein kinase" evidence="1">
    <location>
        <begin position="470"/>
        <end position="780"/>
    </location>
</feature>
<dbReference type="PRINTS" id="PR00109">
    <property type="entry name" value="TYRKINASE"/>
</dbReference>
<sequence length="801" mass="91177">HTLTKCKSSDLCARYKDTSLCQDDACWKNCLDLSPKDIGWENHILNITVDIQSNQNVNISWNFAEEANFFVLQFRTANGTWDFEHQQLISDSLIQNFNISTYLDFCSEKFIQIAAVKEDAVGSFSEQKIGAPEIIFSPIMEIADMVYEVDGRYTSNGTVIVTFKYNKIDWSLGDEDLLASPMWFMVHCNEPDLSQTLPNPTFEQGKNTLTARLGADVMYRGCKFVFYLSAMDSKTCSNASTSVKNPPAIAFKELSVNCSTVRNNDCIFTVTPSRPLCGSVSKNFKYFPVIREIDGNDLNTKIAINATFEPMERYSNLYFVAIYGKAEQYPDKDAAAILGVNLTSQIGVVNNCIGGLNKHGICELNQLYGVVICGIRDVRNTTLPKIVGEIRPKRPMTNAVELFSKGLAVAGIILSVGIINRLSIWIHRNQQEKELMKFSMRQVMEKNDQRYTESPQKLDLWELKRRNLIIHEDRKLGSGAFGAVFLGKLIGKARAHKDAGSNLGASIMRTENCDVAVKMLPEYADDLFKSEFLREIALMKNIGYHEKLVNMLACITESEPYCLVVEYCSDGDLLRYLRVRCEFMLTLETTSVDNASYEGPCYDDMVITFKQLMMFGVQISYGLEYLAQKKYVHRDVAARNVLVHNKNYAKIGDFGLCRFVYSESANYVSQGGRLPIKWMSPEAIRDHEFTTKSDVWSFGVLLFEIITLGGTPYPCIQLEDMHAHLEAGNRMEQPDNCPNDYYQIMMDCWNFDPNSRPEFSTIRQQLASQLENASDEYSYLKLDSQKEYYKMENVLEEKRRF</sequence>
<evidence type="ECO:0000313" key="2">
    <source>
        <dbReference type="Proteomes" id="UP000095287"/>
    </source>
</evidence>
<dbReference type="FunFam" id="1.10.510.10:FF:000994">
    <property type="entry name" value="Hypoxia Inhibited Receptor tyrosine kinase"/>
    <property type="match status" value="1"/>
</dbReference>
<dbReference type="PROSITE" id="PS50011">
    <property type="entry name" value="PROTEIN_KINASE_DOM"/>
    <property type="match status" value="1"/>
</dbReference>
<dbReference type="WBParaSite" id="L893_g7068.t1">
    <property type="protein sequence ID" value="L893_g7068.t1"/>
    <property type="gene ID" value="L893_g7068"/>
</dbReference>
<dbReference type="Proteomes" id="UP000095287">
    <property type="component" value="Unplaced"/>
</dbReference>
<dbReference type="GO" id="GO:0004714">
    <property type="term" value="F:transmembrane receptor protein tyrosine kinase activity"/>
    <property type="evidence" value="ECO:0007669"/>
    <property type="project" value="TreeGrafter"/>
</dbReference>
<dbReference type="SUPFAM" id="SSF56112">
    <property type="entry name" value="Protein kinase-like (PK-like)"/>
    <property type="match status" value="1"/>
</dbReference>
<accession>A0A1I8AMV2</accession>
<dbReference type="GO" id="GO:0043235">
    <property type="term" value="C:receptor complex"/>
    <property type="evidence" value="ECO:0007669"/>
    <property type="project" value="TreeGrafter"/>
</dbReference>
<dbReference type="InterPro" id="IPR001245">
    <property type="entry name" value="Ser-Thr/Tyr_kinase_cat_dom"/>
</dbReference>
<dbReference type="Gene3D" id="1.10.510.10">
    <property type="entry name" value="Transferase(Phosphotransferase) domain 1"/>
    <property type="match status" value="1"/>
</dbReference>
<dbReference type="InterPro" id="IPR000719">
    <property type="entry name" value="Prot_kinase_dom"/>
</dbReference>
<proteinExistence type="predicted"/>
<dbReference type="GO" id="GO:0005886">
    <property type="term" value="C:plasma membrane"/>
    <property type="evidence" value="ECO:0007669"/>
    <property type="project" value="TreeGrafter"/>
</dbReference>
<dbReference type="InterPro" id="IPR050122">
    <property type="entry name" value="RTK"/>
</dbReference>
<dbReference type="AlphaFoldDB" id="A0A1I8AMV2"/>
<dbReference type="InterPro" id="IPR020635">
    <property type="entry name" value="Tyr_kinase_cat_dom"/>
</dbReference>
<dbReference type="InterPro" id="IPR011009">
    <property type="entry name" value="Kinase-like_dom_sf"/>
</dbReference>
<protein>
    <submittedName>
        <fullName evidence="3">Protein kinase domain-containing protein</fullName>
    </submittedName>
</protein>
<dbReference type="CDD" id="cd00192">
    <property type="entry name" value="PTKc"/>
    <property type="match status" value="1"/>
</dbReference>
<name>A0A1I8AMV2_9BILA</name>
<dbReference type="PANTHER" id="PTHR24416:SF583">
    <property type="entry name" value="RECEPTOR PROTEIN-TYROSINE KINASE"/>
    <property type="match status" value="1"/>
</dbReference>
<dbReference type="GO" id="GO:0005524">
    <property type="term" value="F:ATP binding"/>
    <property type="evidence" value="ECO:0007669"/>
    <property type="project" value="InterPro"/>
</dbReference>